<organism evidence="2 3">
    <name type="scientific">Sphingomonas jatrophae</name>
    <dbReference type="NCBI Taxonomy" id="1166337"/>
    <lineage>
        <taxon>Bacteria</taxon>
        <taxon>Pseudomonadati</taxon>
        <taxon>Pseudomonadota</taxon>
        <taxon>Alphaproteobacteria</taxon>
        <taxon>Sphingomonadales</taxon>
        <taxon>Sphingomonadaceae</taxon>
        <taxon>Sphingomonas</taxon>
    </lineage>
</organism>
<keyword evidence="3" id="KW-1185">Reference proteome</keyword>
<evidence type="ECO:0000313" key="3">
    <source>
        <dbReference type="Proteomes" id="UP000198824"/>
    </source>
</evidence>
<dbReference type="SUPFAM" id="SSF56281">
    <property type="entry name" value="Metallo-hydrolase/oxidoreductase"/>
    <property type="match status" value="1"/>
</dbReference>
<dbReference type="Pfam" id="PF12706">
    <property type="entry name" value="Lactamase_B_2"/>
    <property type="match status" value="1"/>
</dbReference>
<dbReference type="Gene3D" id="3.60.15.10">
    <property type="entry name" value="Ribonuclease Z/Hydroxyacylglutathione hydrolase-like"/>
    <property type="match status" value="1"/>
</dbReference>
<dbReference type="SMART" id="SM00849">
    <property type="entry name" value="Lactamase_B"/>
    <property type="match status" value="1"/>
</dbReference>
<dbReference type="PANTHER" id="PTHR42663">
    <property type="entry name" value="HYDROLASE C777.06C-RELATED-RELATED"/>
    <property type="match status" value="1"/>
</dbReference>
<reference evidence="2 3" key="1">
    <citation type="submission" date="2016-10" db="EMBL/GenBank/DDBJ databases">
        <authorList>
            <person name="de Groot N.N."/>
        </authorList>
    </citation>
    <scope>NUCLEOTIDE SEQUENCE [LARGE SCALE GENOMIC DNA]</scope>
    <source>
        <strain evidence="2 3">S5-249</strain>
    </source>
</reference>
<sequence length="254" mass="27464">MKVRILGCGTSSGVPRIGNDWGDCDPANPRNRRRRVSILVETGTTRILVDTGPDLREQLLDAQVTAVDAVIWTHDHADHCHGIDDIRQLFHARGAPVRGLARPATLEGLTVKFSYAFAGKEGYPPIATIEPLPDRVVIGDIEVAVADQPHGAISSAGLRFAAGGRSIAYATDFNMMTSDMHALYKGVDLWVVDALRTRPHPTHPHLAQVLGWIESVRPSRAVLTHMDQSMDYAALAASLPAGVEPGYDGQEIAL</sequence>
<dbReference type="CDD" id="cd16279">
    <property type="entry name" value="metallo-hydrolase-like_MBL-fold"/>
    <property type="match status" value="1"/>
</dbReference>
<dbReference type="AlphaFoldDB" id="A0A1I6JMZ9"/>
<dbReference type="RefSeq" id="WP_093310328.1">
    <property type="nucleotide sequence ID" value="NZ_FOZG01000001.1"/>
</dbReference>
<dbReference type="InterPro" id="IPR001279">
    <property type="entry name" value="Metallo-B-lactamas"/>
</dbReference>
<protein>
    <submittedName>
        <fullName evidence="2">Phosphoribosyl 1,2-cyclic phosphate phosphodiesterase</fullName>
    </submittedName>
</protein>
<dbReference type="InterPro" id="IPR036866">
    <property type="entry name" value="RibonucZ/Hydroxyglut_hydro"/>
</dbReference>
<gene>
    <name evidence="2" type="ORF">SAMN05192580_0551</name>
</gene>
<accession>A0A1I6JMZ9</accession>
<feature type="domain" description="Metallo-beta-lactamase" evidence="1">
    <location>
        <begin position="34"/>
        <end position="225"/>
    </location>
</feature>
<dbReference type="OrthoDB" id="9781189at2"/>
<dbReference type="EMBL" id="FOZG01000001">
    <property type="protein sequence ID" value="SFR80271.1"/>
    <property type="molecule type" value="Genomic_DNA"/>
</dbReference>
<name>A0A1I6JMZ9_9SPHN</name>
<dbReference type="PANTHER" id="PTHR42663:SF6">
    <property type="entry name" value="HYDROLASE C777.06C-RELATED"/>
    <property type="match status" value="1"/>
</dbReference>
<dbReference type="STRING" id="1166337.SAMN05192580_0551"/>
<evidence type="ECO:0000259" key="1">
    <source>
        <dbReference type="SMART" id="SM00849"/>
    </source>
</evidence>
<proteinExistence type="predicted"/>
<dbReference type="Proteomes" id="UP000198824">
    <property type="component" value="Unassembled WGS sequence"/>
</dbReference>
<evidence type="ECO:0000313" key="2">
    <source>
        <dbReference type="EMBL" id="SFR80271.1"/>
    </source>
</evidence>